<feature type="coiled-coil region" evidence="1">
    <location>
        <begin position="120"/>
        <end position="147"/>
    </location>
</feature>
<evidence type="ECO:0000256" key="1">
    <source>
        <dbReference type="SAM" id="Coils"/>
    </source>
</evidence>
<proteinExistence type="predicted"/>
<dbReference type="AlphaFoldDB" id="A0AAJ0FKL2"/>
<dbReference type="GeneID" id="85313260"/>
<dbReference type="Proteomes" id="UP001244011">
    <property type="component" value="Unassembled WGS sequence"/>
</dbReference>
<accession>A0AAJ0FKL2</accession>
<keyword evidence="1" id="KW-0175">Coiled coil</keyword>
<name>A0AAJ0FKL2_9PEZI</name>
<feature type="region of interest" description="Disordered" evidence="2">
    <location>
        <begin position="1"/>
        <end position="78"/>
    </location>
</feature>
<gene>
    <name evidence="3" type="ORF">QBC33DRAFT_560609</name>
</gene>
<evidence type="ECO:0000313" key="3">
    <source>
        <dbReference type="EMBL" id="KAK1765689.1"/>
    </source>
</evidence>
<evidence type="ECO:0000313" key="4">
    <source>
        <dbReference type="Proteomes" id="UP001244011"/>
    </source>
</evidence>
<organism evidence="3 4">
    <name type="scientific">Phialemonium atrogriseum</name>
    <dbReference type="NCBI Taxonomy" id="1093897"/>
    <lineage>
        <taxon>Eukaryota</taxon>
        <taxon>Fungi</taxon>
        <taxon>Dikarya</taxon>
        <taxon>Ascomycota</taxon>
        <taxon>Pezizomycotina</taxon>
        <taxon>Sordariomycetes</taxon>
        <taxon>Sordariomycetidae</taxon>
        <taxon>Cephalothecales</taxon>
        <taxon>Cephalothecaceae</taxon>
        <taxon>Phialemonium</taxon>
    </lineage>
</organism>
<keyword evidence="4" id="KW-1185">Reference proteome</keyword>
<feature type="compositionally biased region" description="Low complexity" evidence="2">
    <location>
        <begin position="30"/>
        <end position="74"/>
    </location>
</feature>
<feature type="compositionally biased region" description="Polar residues" evidence="2">
    <location>
        <begin position="16"/>
        <end position="29"/>
    </location>
</feature>
<sequence length="149" mass="16134">MAPGVEASAPFDLHSSDSTKTNDTSYFPNSPQSLASSTSSLAVSDFSLRPPQPSRATTTSSTTSTSSQSRITPIDALSRQYPAPIREVSVEEMLARPPQKWSLGHYVKNAREARTPVLDKEQQGKDFAEAKRELLAAKEQLKQLAAGGR</sequence>
<dbReference type="RefSeq" id="XP_060281902.1">
    <property type="nucleotide sequence ID" value="XM_060430073.1"/>
</dbReference>
<dbReference type="EMBL" id="MU839014">
    <property type="protein sequence ID" value="KAK1765689.1"/>
    <property type="molecule type" value="Genomic_DNA"/>
</dbReference>
<comment type="caution">
    <text evidence="3">The sequence shown here is derived from an EMBL/GenBank/DDBJ whole genome shotgun (WGS) entry which is preliminary data.</text>
</comment>
<protein>
    <submittedName>
        <fullName evidence="3">Uncharacterized protein</fullName>
    </submittedName>
</protein>
<reference evidence="3" key="1">
    <citation type="submission" date="2023-06" db="EMBL/GenBank/DDBJ databases">
        <title>Genome-scale phylogeny and comparative genomics of the fungal order Sordariales.</title>
        <authorList>
            <consortium name="Lawrence Berkeley National Laboratory"/>
            <person name="Hensen N."/>
            <person name="Bonometti L."/>
            <person name="Westerberg I."/>
            <person name="Brannstrom I.O."/>
            <person name="Guillou S."/>
            <person name="Cros-Aarteil S."/>
            <person name="Calhoun S."/>
            <person name="Haridas S."/>
            <person name="Kuo A."/>
            <person name="Mondo S."/>
            <person name="Pangilinan J."/>
            <person name="Riley R."/>
            <person name="Labutti K."/>
            <person name="Andreopoulos B."/>
            <person name="Lipzen A."/>
            <person name="Chen C."/>
            <person name="Yanf M."/>
            <person name="Daum C."/>
            <person name="Ng V."/>
            <person name="Clum A."/>
            <person name="Steindorff A."/>
            <person name="Ohm R."/>
            <person name="Martin F."/>
            <person name="Silar P."/>
            <person name="Natvig D."/>
            <person name="Lalanne C."/>
            <person name="Gautier V."/>
            <person name="Ament-Velasquez S.L."/>
            <person name="Kruys A."/>
            <person name="Hutchinson M.I."/>
            <person name="Powell A.J."/>
            <person name="Barry K."/>
            <person name="Miller A.N."/>
            <person name="Grigoriev I.V."/>
            <person name="Debuchy R."/>
            <person name="Gladieux P."/>
            <person name="Thoren M.H."/>
            <person name="Johannesson H."/>
        </authorList>
    </citation>
    <scope>NUCLEOTIDE SEQUENCE</scope>
    <source>
        <strain evidence="3">8032-3</strain>
    </source>
</reference>
<evidence type="ECO:0000256" key="2">
    <source>
        <dbReference type="SAM" id="MobiDB-lite"/>
    </source>
</evidence>